<dbReference type="EMBL" id="BMCM01000003">
    <property type="protein sequence ID" value="GGD79540.1"/>
    <property type="molecule type" value="Genomic_DNA"/>
</dbReference>
<evidence type="ECO:0000259" key="1">
    <source>
        <dbReference type="PROSITE" id="PS51186"/>
    </source>
</evidence>
<name>A0ABQ1RVE6_9MICO</name>
<evidence type="ECO:0000313" key="3">
    <source>
        <dbReference type="Proteomes" id="UP000629365"/>
    </source>
</evidence>
<comment type="caution">
    <text evidence="2">The sequence shown here is derived from an EMBL/GenBank/DDBJ whole genome shotgun (WGS) entry which is preliminary data.</text>
</comment>
<proteinExistence type="predicted"/>
<dbReference type="SUPFAM" id="SSF55729">
    <property type="entry name" value="Acyl-CoA N-acyltransferases (Nat)"/>
    <property type="match status" value="1"/>
</dbReference>
<dbReference type="RefSeq" id="WP_188436702.1">
    <property type="nucleotide sequence ID" value="NZ_BMCM01000003.1"/>
</dbReference>
<dbReference type="PROSITE" id="PS51186">
    <property type="entry name" value="GNAT"/>
    <property type="match status" value="1"/>
</dbReference>
<protein>
    <submittedName>
        <fullName evidence="2">GNAT family N-acetyltransferase</fullName>
    </submittedName>
</protein>
<evidence type="ECO:0000313" key="2">
    <source>
        <dbReference type="EMBL" id="GGD79540.1"/>
    </source>
</evidence>
<reference evidence="3" key="1">
    <citation type="journal article" date="2019" name="Int. J. Syst. Evol. Microbiol.">
        <title>The Global Catalogue of Microorganisms (GCM) 10K type strain sequencing project: providing services to taxonomists for standard genome sequencing and annotation.</title>
        <authorList>
            <consortium name="The Broad Institute Genomics Platform"/>
            <consortium name="The Broad Institute Genome Sequencing Center for Infectious Disease"/>
            <person name="Wu L."/>
            <person name="Ma J."/>
        </authorList>
    </citation>
    <scope>NUCLEOTIDE SEQUENCE [LARGE SCALE GENOMIC DNA]</scope>
    <source>
        <strain evidence="3">CCM 7640</strain>
    </source>
</reference>
<sequence>MNIRLTDTATLHPLVLPARADAVPSDAIRTYAEVRNTSIRETTGRDDDVLTAEELLPVLYSSRASQKRQWYIEEFGEMVGCMAVDMLQDADADTAIGVIALLHAHSGRGIGTAALRHLESETRAAGARALLCWVEHRAGADDVLAAPTGFGTIPRDGAARFLERHGFVLEQIERASTLTWDGDSTSVLENALETAQSHAREYRVVQWMLPTPVEYVDGYAWMKSRMSTDVPDADLGIPEEIWDADRVRELERRQAAKGFALQVTAAQHITTGELCAFNELAIRRSDPSDVTHQYDTLVLADHRGHRLGMLVKAAGLLGWHEQHPPSPGVITYNAEENRPMLDINEAIGFIPIAYEGVWKKELT</sequence>
<dbReference type="InterPro" id="IPR000182">
    <property type="entry name" value="GNAT_dom"/>
</dbReference>
<dbReference type="Gene3D" id="3.40.630.30">
    <property type="match status" value="1"/>
</dbReference>
<accession>A0ABQ1RVE6</accession>
<dbReference type="Proteomes" id="UP000629365">
    <property type="component" value="Unassembled WGS sequence"/>
</dbReference>
<keyword evidence="3" id="KW-1185">Reference proteome</keyword>
<dbReference type="InterPro" id="IPR016181">
    <property type="entry name" value="Acyl_CoA_acyltransferase"/>
</dbReference>
<feature type="domain" description="N-acetyltransferase" evidence="1">
    <location>
        <begin position="26"/>
        <end position="193"/>
    </location>
</feature>
<gene>
    <name evidence="2" type="ORF">GCM10007269_23010</name>
</gene>
<dbReference type="Pfam" id="PF00583">
    <property type="entry name" value="Acetyltransf_1"/>
    <property type="match status" value="1"/>
</dbReference>
<dbReference type="CDD" id="cd04301">
    <property type="entry name" value="NAT_SF"/>
    <property type="match status" value="1"/>
</dbReference>
<organism evidence="2 3">
    <name type="scientific">Microbacterium murale</name>
    <dbReference type="NCBI Taxonomy" id="1081040"/>
    <lineage>
        <taxon>Bacteria</taxon>
        <taxon>Bacillati</taxon>
        <taxon>Actinomycetota</taxon>
        <taxon>Actinomycetes</taxon>
        <taxon>Micrococcales</taxon>
        <taxon>Microbacteriaceae</taxon>
        <taxon>Microbacterium</taxon>
    </lineage>
</organism>